<dbReference type="InterPro" id="IPR011990">
    <property type="entry name" value="TPR-like_helical_dom_sf"/>
</dbReference>
<dbReference type="InterPro" id="IPR002885">
    <property type="entry name" value="PPR_rpt"/>
</dbReference>
<keyword evidence="5" id="KW-1185">Reference proteome</keyword>
<feature type="repeat" description="PPR" evidence="2">
    <location>
        <begin position="654"/>
        <end position="684"/>
    </location>
</feature>
<dbReference type="AlphaFoldDB" id="A0A7I8L279"/>
<name>A0A7I8L279_SPIIN</name>
<evidence type="ECO:0000313" key="4">
    <source>
        <dbReference type="EMBL" id="CAA7403696.1"/>
    </source>
</evidence>
<feature type="repeat" description="PPR" evidence="2">
    <location>
        <begin position="758"/>
        <end position="792"/>
    </location>
</feature>
<protein>
    <submittedName>
        <fullName evidence="4">Uncharacterized protein</fullName>
    </submittedName>
</protein>
<gene>
    <name evidence="4" type="ORF">SI8410_10014374</name>
</gene>
<dbReference type="Pfam" id="PF13041">
    <property type="entry name" value="PPR_2"/>
    <property type="match status" value="5"/>
</dbReference>
<sequence length="828" mass="90794">MLLVLRQQLKFRSFLRKSRNSPRAGGSTPPPFSSVTAAAAYDLFRGVSGSEDDRLAEEEFLSSRLGVVGAGQHGASPPPPLSSQPGEAPAEDESVLDGARVGAAMACSSSSPGDPRLSLLSECYDLARSGRRRELKRTLHHLVRREGYGSAASLCKSLLDCFGGRDGDVDLVWDSLVEVYARREMPRDALFVFDEMNLRSVSSSADACQSLMHSLRNTDMVWDLYEKIRRPQGILSSSCIHGALLGHLCRHGWMKEAVSLFQDKRGSGELQPCLTVFNAMIAGSSTFVAKSFLSLMIRSGFPPDETTYNSLIQRLSLEGSLEEALALSAAMEQEGMENGVATFNALIYGFCLHRMMNMVWKVVKMMLTRGLSPGYLTYRALMIGHFQSGNVEEGLKLKDAILARGFQMNIITYNILLHSLCEAGRLDEVERLLTEIRRHGLELDHVAYSTLIHGFCKLGETHRALELSRAMATRGIAPNSYNHLSVLLALCGKNLLREARQYLCHLRREARQVDAVLYNAAVDGHAKAGDLNGALLLLGEMMKSGISPTVVTFNSLVHGLCCCGKLAEGRALMAAMVRQGLAPNAVSYTTLLDAYCREGDVGAMVDLFDEMVGRGVAPNTVTYSVIMKGFCRAGQLGKAAAVLKDMHAKGIPADQIAFNTLIQGFCEARDVGMALHLHDEMLKHVRPTPVTYNLLVNALCVSHNLCAAETLVGDLLEKGVRLRKFAFTALIKAQCVVGSPQKAVLLFQNMIQAGFDASVEDYTAVIHRLCKRRRLKDAKVFLNMMLRAGVHPDQMLFDVVHEAFSRGDDRRSMLAWQGKILMSGLPSK</sequence>
<dbReference type="InterPro" id="IPR051222">
    <property type="entry name" value="PPR/CCM1_RNA-binding"/>
</dbReference>
<feature type="region of interest" description="Disordered" evidence="3">
    <location>
        <begin position="68"/>
        <end position="94"/>
    </location>
</feature>
<accession>A0A7I8L279</accession>
<dbReference type="PANTHER" id="PTHR47942">
    <property type="entry name" value="TETRATRICOPEPTIDE REPEAT (TPR)-LIKE SUPERFAMILY PROTEIN-RELATED"/>
    <property type="match status" value="1"/>
</dbReference>
<dbReference type="PROSITE" id="PS51375">
    <property type="entry name" value="PPR"/>
    <property type="match status" value="11"/>
</dbReference>
<evidence type="ECO:0000256" key="3">
    <source>
        <dbReference type="SAM" id="MobiDB-lite"/>
    </source>
</evidence>
<feature type="repeat" description="PPR" evidence="2">
    <location>
        <begin position="444"/>
        <end position="478"/>
    </location>
</feature>
<dbReference type="Proteomes" id="UP000663760">
    <property type="component" value="Chromosome 10"/>
</dbReference>
<feature type="repeat" description="PPR" evidence="2">
    <location>
        <begin position="339"/>
        <end position="373"/>
    </location>
</feature>
<dbReference type="OrthoDB" id="185373at2759"/>
<proteinExistence type="predicted"/>
<feature type="repeat" description="PPR" evidence="2">
    <location>
        <begin position="549"/>
        <end position="583"/>
    </location>
</feature>
<dbReference type="Pfam" id="PF01535">
    <property type="entry name" value="PPR"/>
    <property type="match status" value="5"/>
</dbReference>
<reference evidence="4" key="1">
    <citation type="submission" date="2020-02" db="EMBL/GenBank/DDBJ databases">
        <authorList>
            <person name="Scholz U."/>
            <person name="Mascher M."/>
            <person name="Fiebig A."/>
        </authorList>
    </citation>
    <scope>NUCLEOTIDE SEQUENCE</scope>
</reference>
<dbReference type="EMBL" id="LR746273">
    <property type="protein sequence ID" value="CAA7403696.1"/>
    <property type="molecule type" value="Genomic_DNA"/>
</dbReference>
<feature type="repeat" description="PPR" evidence="2">
    <location>
        <begin position="304"/>
        <end position="338"/>
    </location>
</feature>
<feature type="repeat" description="PPR" evidence="2">
    <location>
        <begin position="688"/>
        <end position="722"/>
    </location>
</feature>
<keyword evidence="1" id="KW-0677">Repeat</keyword>
<evidence type="ECO:0000256" key="1">
    <source>
        <dbReference type="ARBA" id="ARBA00022737"/>
    </source>
</evidence>
<dbReference type="PANTHER" id="PTHR47942:SF16">
    <property type="entry name" value="PENTATRICOPEPTIDE REPEAT DOMAIN CONTAINING PROTEIN-RELATED"/>
    <property type="match status" value="1"/>
</dbReference>
<evidence type="ECO:0000313" key="5">
    <source>
        <dbReference type="Proteomes" id="UP000663760"/>
    </source>
</evidence>
<feature type="repeat" description="PPR" evidence="2">
    <location>
        <begin position="619"/>
        <end position="653"/>
    </location>
</feature>
<feature type="repeat" description="PPR" evidence="2">
    <location>
        <begin position="409"/>
        <end position="443"/>
    </location>
</feature>
<dbReference type="NCBIfam" id="TIGR00756">
    <property type="entry name" value="PPR"/>
    <property type="match status" value="9"/>
</dbReference>
<evidence type="ECO:0000256" key="2">
    <source>
        <dbReference type="PROSITE-ProRule" id="PRU00708"/>
    </source>
</evidence>
<feature type="repeat" description="PPR" evidence="2">
    <location>
        <begin position="584"/>
        <end position="618"/>
    </location>
</feature>
<feature type="repeat" description="PPR" evidence="2">
    <location>
        <begin position="514"/>
        <end position="548"/>
    </location>
</feature>
<dbReference type="Gene3D" id="1.25.40.10">
    <property type="entry name" value="Tetratricopeptide repeat domain"/>
    <property type="match status" value="6"/>
</dbReference>
<organism evidence="4 5">
    <name type="scientific">Spirodela intermedia</name>
    <name type="common">Intermediate duckweed</name>
    <dbReference type="NCBI Taxonomy" id="51605"/>
    <lineage>
        <taxon>Eukaryota</taxon>
        <taxon>Viridiplantae</taxon>
        <taxon>Streptophyta</taxon>
        <taxon>Embryophyta</taxon>
        <taxon>Tracheophyta</taxon>
        <taxon>Spermatophyta</taxon>
        <taxon>Magnoliopsida</taxon>
        <taxon>Liliopsida</taxon>
        <taxon>Araceae</taxon>
        <taxon>Lemnoideae</taxon>
        <taxon>Spirodela</taxon>
    </lineage>
</organism>